<proteinExistence type="predicted"/>
<dbReference type="PANTHER" id="PTHR43179">
    <property type="entry name" value="RHAMNOSYLTRANSFERASE WBBL"/>
    <property type="match status" value="1"/>
</dbReference>
<accession>A0ABP5BI07</accession>
<name>A0ABP5BI07_9PSEU</name>
<dbReference type="InterPro" id="IPR001173">
    <property type="entry name" value="Glyco_trans_2-like"/>
</dbReference>
<evidence type="ECO:0000313" key="3">
    <source>
        <dbReference type="Proteomes" id="UP001501116"/>
    </source>
</evidence>
<dbReference type="Gene3D" id="3.90.550.10">
    <property type="entry name" value="Spore Coat Polysaccharide Biosynthesis Protein SpsA, Chain A"/>
    <property type="match status" value="1"/>
</dbReference>
<dbReference type="EMBL" id="BAAANN010000004">
    <property type="protein sequence ID" value="GAA1945681.1"/>
    <property type="molecule type" value="Genomic_DNA"/>
</dbReference>
<keyword evidence="3" id="KW-1185">Reference proteome</keyword>
<dbReference type="InterPro" id="IPR029044">
    <property type="entry name" value="Nucleotide-diphossugar_trans"/>
</dbReference>
<sequence>MNTRISDPAARRPPRTAECAVVVVSYQSARQLPRLLSDLGAAQVRQVLVVDNCSTDDSRALAEAAGVEVLSTGANLGYAGALNLAWRTIPGDLPVLVLNPDLTMGPGAVRALLAAVHEQHAGVAVPMIVGPGGVLARSLRREPSVLRAFATALLGRRAGALSELVWSDAAYAGTAHVDWACGAALLITAECRRVVGEWDDARFFLYSEETDYLRRVRDAGFGVVYTPDAVVTHEGGGSGGDGELVALMAVNRVRYFEKHHGPAAARWFRAAVALHELLRSADPAHRAALRAVLHRPSWPDLPGGRA</sequence>
<dbReference type="RefSeq" id="WP_344414283.1">
    <property type="nucleotide sequence ID" value="NZ_BAAANN010000004.1"/>
</dbReference>
<protein>
    <submittedName>
        <fullName evidence="2">Glycosyltransferase family 2 protein</fullName>
    </submittedName>
</protein>
<dbReference type="SUPFAM" id="SSF53448">
    <property type="entry name" value="Nucleotide-diphospho-sugar transferases"/>
    <property type="match status" value="1"/>
</dbReference>
<organism evidence="2 3">
    <name type="scientific">Amycolatopsis minnesotensis</name>
    <dbReference type="NCBI Taxonomy" id="337894"/>
    <lineage>
        <taxon>Bacteria</taxon>
        <taxon>Bacillati</taxon>
        <taxon>Actinomycetota</taxon>
        <taxon>Actinomycetes</taxon>
        <taxon>Pseudonocardiales</taxon>
        <taxon>Pseudonocardiaceae</taxon>
        <taxon>Amycolatopsis</taxon>
    </lineage>
</organism>
<feature type="domain" description="Glycosyltransferase 2-like" evidence="1">
    <location>
        <begin position="21"/>
        <end position="138"/>
    </location>
</feature>
<evidence type="ECO:0000313" key="2">
    <source>
        <dbReference type="EMBL" id="GAA1945681.1"/>
    </source>
</evidence>
<dbReference type="PANTHER" id="PTHR43179:SF7">
    <property type="entry name" value="RHAMNOSYLTRANSFERASE WBBL"/>
    <property type="match status" value="1"/>
</dbReference>
<reference evidence="3" key="1">
    <citation type="journal article" date="2019" name="Int. J. Syst. Evol. Microbiol.">
        <title>The Global Catalogue of Microorganisms (GCM) 10K type strain sequencing project: providing services to taxonomists for standard genome sequencing and annotation.</title>
        <authorList>
            <consortium name="The Broad Institute Genomics Platform"/>
            <consortium name="The Broad Institute Genome Sequencing Center for Infectious Disease"/>
            <person name="Wu L."/>
            <person name="Ma J."/>
        </authorList>
    </citation>
    <scope>NUCLEOTIDE SEQUENCE [LARGE SCALE GENOMIC DNA]</scope>
    <source>
        <strain evidence="3">JCM 14545</strain>
    </source>
</reference>
<dbReference type="Pfam" id="PF00535">
    <property type="entry name" value="Glycos_transf_2"/>
    <property type="match status" value="1"/>
</dbReference>
<dbReference type="Proteomes" id="UP001501116">
    <property type="component" value="Unassembled WGS sequence"/>
</dbReference>
<gene>
    <name evidence="2" type="ORF">GCM10009754_11860</name>
</gene>
<evidence type="ECO:0000259" key="1">
    <source>
        <dbReference type="Pfam" id="PF00535"/>
    </source>
</evidence>
<comment type="caution">
    <text evidence="2">The sequence shown here is derived from an EMBL/GenBank/DDBJ whole genome shotgun (WGS) entry which is preliminary data.</text>
</comment>